<dbReference type="EMBL" id="LGGO01000084">
    <property type="protein sequence ID" value="KUK76937.1"/>
    <property type="molecule type" value="Genomic_DNA"/>
</dbReference>
<dbReference type="CDD" id="cd02151">
    <property type="entry name" value="nitroreductase"/>
    <property type="match status" value="1"/>
</dbReference>
<keyword evidence="3" id="KW-0285">Flavoprotein</keyword>
<dbReference type="GO" id="GO:0016491">
    <property type="term" value="F:oxidoreductase activity"/>
    <property type="evidence" value="ECO:0007669"/>
    <property type="project" value="UniProtKB-KW"/>
</dbReference>
<comment type="similarity">
    <text evidence="2">Belongs to the nitroreductase family.</text>
</comment>
<dbReference type="Proteomes" id="UP000053904">
    <property type="component" value="Unassembled WGS sequence"/>
</dbReference>
<dbReference type="InterPro" id="IPR029479">
    <property type="entry name" value="Nitroreductase"/>
</dbReference>
<evidence type="ECO:0000259" key="6">
    <source>
        <dbReference type="Pfam" id="PF00881"/>
    </source>
</evidence>
<dbReference type="PANTHER" id="PTHR43673">
    <property type="entry name" value="NAD(P)H NITROREDUCTASE YDGI-RELATED"/>
    <property type="match status" value="1"/>
</dbReference>
<dbReference type="Gene3D" id="3.40.109.10">
    <property type="entry name" value="NADH Oxidase"/>
    <property type="match status" value="1"/>
</dbReference>
<evidence type="ECO:0000313" key="8">
    <source>
        <dbReference type="Proteomes" id="UP000053904"/>
    </source>
</evidence>
<dbReference type="AlphaFoldDB" id="A0A101HHE7"/>
<dbReference type="Pfam" id="PF00881">
    <property type="entry name" value="Nitroreductase"/>
    <property type="match status" value="2"/>
</dbReference>
<dbReference type="SUPFAM" id="SSF55469">
    <property type="entry name" value="FMN-dependent nitroreductase-like"/>
    <property type="match status" value="1"/>
</dbReference>
<keyword evidence="5" id="KW-0560">Oxidoreductase</keyword>
<protein>
    <submittedName>
        <fullName evidence="7">Nitroreductase</fullName>
    </submittedName>
</protein>
<keyword evidence="4" id="KW-0288">FMN</keyword>
<evidence type="ECO:0000256" key="3">
    <source>
        <dbReference type="ARBA" id="ARBA00022630"/>
    </source>
</evidence>
<dbReference type="PANTHER" id="PTHR43673:SF2">
    <property type="entry name" value="NITROREDUCTASE"/>
    <property type="match status" value="1"/>
</dbReference>
<feature type="domain" description="Nitroreductase" evidence="6">
    <location>
        <begin position="6"/>
        <end position="60"/>
    </location>
</feature>
<evidence type="ECO:0000256" key="2">
    <source>
        <dbReference type="ARBA" id="ARBA00007118"/>
    </source>
</evidence>
<feature type="domain" description="Nitroreductase" evidence="6">
    <location>
        <begin position="64"/>
        <end position="147"/>
    </location>
</feature>
<evidence type="ECO:0000313" key="7">
    <source>
        <dbReference type="EMBL" id="KUK76937.1"/>
    </source>
</evidence>
<dbReference type="InterPro" id="IPR000415">
    <property type="entry name" value="Nitroreductase-like"/>
</dbReference>
<evidence type="ECO:0000256" key="4">
    <source>
        <dbReference type="ARBA" id="ARBA00022643"/>
    </source>
</evidence>
<gene>
    <name evidence="7" type="ORF">XD93_0638</name>
</gene>
<proteinExistence type="inferred from homology"/>
<organism evidence="7 8">
    <name type="scientific">candidate division WS6 bacterium 34_10</name>
    <dbReference type="NCBI Taxonomy" id="1641389"/>
    <lineage>
        <taxon>Bacteria</taxon>
        <taxon>Candidatus Dojkabacteria</taxon>
    </lineage>
</organism>
<sequence>MNEIFKKRRSVRQFTDKEVDDEKIKHILSAAMVAPSANHVNPWEFVVVKDKNSLSRLSEIGMWQKFVSESSVSIVITANPIDTDKWVQDCSIAGAHIYLESANQGLGACWANVMSDPMKPNEKERLVKQVLNIPDSHRVLCIMAIGYPDKEVEEHSDDEYREDKVHQERW</sequence>
<name>A0A101HHE7_9BACT</name>
<accession>A0A101HHE7</accession>
<reference evidence="8" key="1">
    <citation type="journal article" date="2015" name="MBio">
        <title>Genome-Resolved Metagenomic Analysis Reveals Roles for Candidate Phyla and Other Microbial Community Members in Biogeochemical Transformations in Oil Reservoirs.</title>
        <authorList>
            <person name="Hu P."/>
            <person name="Tom L."/>
            <person name="Singh A."/>
            <person name="Thomas B.C."/>
            <person name="Baker B.J."/>
            <person name="Piceno Y.M."/>
            <person name="Andersen G.L."/>
            <person name="Banfield J.F."/>
        </authorList>
    </citation>
    <scope>NUCLEOTIDE SEQUENCE [LARGE SCALE GENOMIC DNA]</scope>
</reference>
<evidence type="ECO:0000256" key="5">
    <source>
        <dbReference type="ARBA" id="ARBA00023002"/>
    </source>
</evidence>
<comment type="cofactor">
    <cofactor evidence="1">
        <name>FMN</name>
        <dbReference type="ChEBI" id="CHEBI:58210"/>
    </cofactor>
</comment>
<evidence type="ECO:0000256" key="1">
    <source>
        <dbReference type="ARBA" id="ARBA00001917"/>
    </source>
</evidence>
<comment type="caution">
    <text evidence="7">The sequence shown here is derived from an EMBL/GenBank/DDBJ whole genome shotgun (WGS) entry which is preliminary data.</text>
</comment>